<dbReference type="EMBL" id="JAJFAZ020000002">
    <property type="protein sequence ID" value="KAI5345415.1"/>
    <property type="molecule type" value="Genomic_DNA"/>
</dbReference>
<dbReference type="AlphaFoldDB" id="A0AAD4ZGU8"/>
<sequence>MLVRIPQVLVADIAESLCGKRGCDVCAISWLVKRVIFEGDCLQVISAIARTDEDHFYLENISLVPGLGLLSRCTYAHAEACHVVRRVAQNDSVEEEVPNGIKSNQGGVILKRHLVRSGKRVIGSFEKCERRSGH</sequence>
<accession>A0AAD4ZGU8</accession>
<name>A0AAD4ZGU8_PRUDU</name>
<dbReference type="Proteomes" id="UP001054821">
    <property type="component" value="Chromosome 2"/>
</dbReference>
<evidence type="ECO:0000313" key="1">
    <source>
        <dbReference type="EMBL" id="KAI5345415.1"/>
    </source>
</evidence>
<reference evidence="1 2" key="1">
    <citation type="journal article" date="2022" name="G3 (Bethesda)">
        <title>Whole-genome sequence and methylome profiling of the almond [Prunus dulcis (Mill.) D.A. Webb] cultivar 'Nonpareil'.</title>
        <authorList>
            <person name="D'Amico-Willman K.M."/>
            <person name="Ouma W.Z."/>
            <person name="Meulia T."/>
            <person name="Sideli G.M."/>
            <person name="Gradziel T.M."/>
            <person name="Fresnedo-Ramirez J."/>
        </authorList>
    </citation>
    <scope>NUCLEOTIDE SEQUENCE [LARGE SCALE GENOMIC DNA]</scope>
    <source>
        <strain evidence="1">Clone GOH B32 T37-40</strain>
    </source>
</reference>
<protein>
    <submittedName>
        <fullName evidence="1">Uncharacterized protein</fullName>
    </submittedName>
</protein>
<proteinExistence type="predicted"/>
<organism evidence="1 2">
    <name type="scientific">Prunus dulcis</name>
    <name type="common">Almond</name>
    <name type="synonym">Amygdalus dulcis</name>
    <dbReference type="NCBI Taxonomy" id="3755"/>
    <lineage>
        <taxon>Eukaryota</taxon>
        <taxon>Viridiplantae</taxon>
        <taxon>Streptophyta</taxon>
        <taxon>Embryophyta</taxon>
        <taxon>Tracheophyta</taxon>
        <taxon>Spermatophyta</taxon>
        <taxon>Magnoliopsida</taxon>
        <taxon>eudicotyledons</taxon>
        <taxon>Gunneridae</taxon>
        <taxon>Pentapetalae</taxon>
        <taxon>rosids</taxon>
        <taxon>fabids</taxon>
        <taxon>Rosales</taxon>
        <taxon>Rosaceae</taxon>
        <taxon>Amygdaloideae</taxon>
        <taxon>Amygdaleae</taxon>
        <taxon>Prunus</taxon>
    </lineage>
</organism>
<evidence type="ECO:0000313" key="2">
    <source>
        <dbReference type="Proteomes" id="UP001054821"/>
    </source>
</evidence>
<keyword evidence="2" id="KW-1185">Reference proteome</keyword>
<gene>
    <name evidence="1" type="ORF">L3X38_013292</name>
</gene>
<comment type="caution">
    <text evidence="1">The sequence shown here is derived from an EMBL/GenBank/DDBJ whole genome shotgun (WGS) entry which is preliminary data.</text>
</comment>